<dbReference type="PROSITE" id="PS50995">
    <property type="entry name" value="HTH_MARR_2"/>
    <property type="match status" value="1"/>
</dbReference>
<proteinExistence type="predicted"/>
<feature type="domain" description="HTH marR-type" evidence="4">
    <location>
        <begin position="1"/>
        <end position="101"/>
    </location>
</feature>
<dbReference type="SUPFAM" id="SSF46785">
    <property type="entry name" value="Winged helix' DNA-binding domain"/>
    <property type="match status" value="1"/>
</dbReference>
<evidence type="ECO:0000256" key="3">
    <source>
        <dbReference type="ARBA" id="ARBA00023163"/>
    </source>
</evidence>
<evidence type="ECO:0000256" key="1">
    <source>
        <dbReference type="ARBA" id="ARBA00023015"/>
    </source>
</evidence>
<evidence type="ECO:0000259" key="4">
    <source>
        <dbReference type="PROSITE" id="PS50995"/>
    </source>
</evidence>
<comment type="caution">
    <text evidence="5">The sequence shown here is derived from an EMBL/GenBank/DDBJ whole genome shotgun (WGS) entry which is preliminary data.</text>
</comment>
<accession>A0A554JCB1</accession>
<dbReference type="InterPro" id="IPR036390">
    <property type="entry name" value="WH_DNA-bd_sf"/>
</dbReference>
<protein>
    <submittedName>
        <fullName evidence="5">MarR family transcriptional regulator</fullName>
    </submittedName>
</protein>
<evidence type="ECO:0000256" key="2">
    <source>
        <dbReference type="ARBA" id="ARBA00023125"/>
    </source>
</evidence>
<dbReference type="SMART" id="SM00347">
    <property type="entry name" value="HTH_MARR"/>
    <property type="match status" value="1"/>
</dbReference>
<dbReference type="InterPro" id="IPR000835">
    <property type="entry name" value="HTH_MarR-typ"/>
</dbReference>
<dbReference type="InterPro" id="IPR036388">
    <property type="entry name" value="WH-like_DNA-bd_sf"/>
</dbReference>
<evidence type="ECO:0000313" key="6">
    <source>
        <dbReference type="Proteomes" id="UP000319613"/>
    </source>
</evidence>
<organism evidence="5 6">
    <name type="scientific">Candidatus Doudnabacteria bacterium Gr01-1014_77</name>
    <dbReference type="NCBI Taxonomy" id="2017133"/>
    <lineage>
        <taxon>Bacteria</taxon>
        <taxon>Candidatus Doudnaibacteriota</taxon>
    </lineage>
</organism>
<gene>
    <name evidence="5" type="ORF">G01um101477_275</name>
</gene>
<keyword evidence="2" id="KW-0238">DNA-binding</keyword>
<keyword evidence="3" id="KW-0804">Transcription</keyword>
<sequence length="111" mass="12615">MVVMYFISEGGSKTIKDIAEIMNISSSAATQMIEGLVKNGFLERVVHPTDRRSVQISMSKIGRKTFDQFKIQHLRQMQNLLVSLSDAEIEILLKIPAKILKQLENLKVRNN</sequence>
<dbReference type="Pfam" id="PF01047">
    <property type="entry name" value="MarR"/>
    <property type="match status" value="1"/>
</dbReference>
<dbReference type="Gene3D" id="1.10.10.10">
    <property type="entry name" value="Winged helix-like DNA-binding domain superfamily/Winged helix DNA-binding domain"/>
    <property type="match status" value="1"/>
</dbReference>
<name>A0A554JCB1_9BACT</name>
<dbReference type="Proteomes" id="UP000319613">
    <property type="component" value="Unassembled WGS sequence"/>
</dbReference>
<dbReference type="PANTHER" id="PTHR42756:SF1">
    <property type="entry name" value="TRANSCRIPTIONAL REPRESSOR OF EMRAB OPERON"/>
    <property type="match status" value="1"/>
</dbReference>
<dbReference type="GO" id="GO:0003677">
    <property type="term" value="F:DNA binding"/>
    <property type="evidence" value="ECO:0007669"/>
    <property type="project" value="UniProtKB-KW"/>
</dbReference>
<reference evidence="5 6" key="1">
    <citation type="submission" date="2017-07" db="EMBL/GenBank/DDBJ databases">
        <title>Mechanisms for carbon and nitrogen cycling indicate functional differentiation within the Candidate Phyla Radiation.</title>
        <authorList>
            <person name="Danczak R.E."/>
            <person name="Johnston M.D."/>
            <person name="Kenah C."/>
            <person name="Slattery M."/>
            <person name="Wrighton K.C."/>
            <person name="Wilkins M.J."/>
        </authorList>
    </citation>
    <scope>NUCLEOTIDE SEQUENCE [LARGE SCALE GENOMIC DNA]</scope>
    <source>
        <strain evidence="5">Gr01-1014_77</strain>
    </source>
</reference>
<dbReference type="PANTHER" id="PTHR42756">
    <property type="entry name" value="TRANSCRIPTIONAL REGULATOR, MARR"/>
    <property type="match status" value="1"/>
</dbReference>
<dbReference type="EMBL" id="VMFF01000020">
    <property type="protein sequence ID" value="TSC65959.1"/>
    <property type="molecule type" value="Genomic_DNA"/>
</dbReference>
<dbReference type="GO" id="GO:0003700">
    <property type="term" value="F:DNA-binding transcription factor activity"/>
    <property type="evidence" value="ECO:0007669"/>
    <property type="project" value="InterPro"/>
</dbReference>
<keyword evidence="1" id="KW-0805">Transcription regulation</keyword>
<evidence type="ECO:0000313" key="5">
    <source>
        <dbReference type="EMBL" id="TSC65959.1"/>
    </source>
</evidence>
<dbReference type="PRINTS" id="PR00598">
    <property type="entry name" value="HTHMARR"/>
</dbReference>
<dbReference type="AlphaFoldDB" id="A0A554JCB1"/>